<organism evidence="2 3">
    <name type="scientific">Rhizobium laguerreae</name>
    <dbReference type="NCBI Taxonomy" id="1076926"/>
    <lineage>
        <taxon>Bacteria</taxon>
        <taxon>Pseudomonadati</taxon>
        <taxon>Pseudomonadota</taxon>
        <taxon>Alphaproteobacteria</taxon>
        <taxon>Hyphomicrobiales</taxon>
        <taxon>Rhizobiaceae</taxon>
        <taxon>Rhizobium/Agrobacterium group</taxon>
        <taxon>Rhizobium</taxon>
    </lineage>
</organism>
<keyword evidence="2" id="KW-0456">Lyase</keyword>
<gene>
    <name evidence="2" type="ORF">EV131_12337</name>
</gene>
<dbReference type="SUPFAM" id="SSF54593">
    <property type="entry name" value="Glyoxalase/Bleomycin resistance protein/Dihydroxybiphenyl dioxygenase"/>
    <property type="match status" value="1"/>
</dbReference>
<evidence type="ECO:0000313" key="3">
    <source>
        <dbReference type="Proteomes" id="UP000295021"/>
    </source>
</evidence>
<dbReference type="AlphaFoldDB" id="A0AAX2QBC6"/>
<protein>
    <submittedName>
        <fullName evidence="2">Catechol 2,3-dioxygenase-like lactoylglutathione lyase family enzyme</fullName>
    </submittedName>
</protein>
<dbReference type="CDD" id="cd06587">
    <property type="entry name" value="VOC"/>
    <property type="match status" value="1"/>
</dbReference>
<dbReference type="GO" id="GO:0016829">
    <property type="term" value="F:lyase activity"/>
    <property type="evidence" value="ECO:0007669"/>
    <property type="project" value="UniProtKB-KW"/>
</dbReference>
<comment type="caution">
    <text evidence="2">The sequence shown here is derived from an EMBL/GenBank/DDBJ whole genome shotgun (WGS) entry which is preliminary data.</text>
</comment>
<name>A0AAX2QBC6_9HYPH</name>
<dbReference type="Gene3D" id="3.10.180.10">
    <property type="entry name" value="2,3-Dihydroxybiphenyl 1,2-Dioxygenase, domain 1"/>
    <property type="match status" value="1"/>
</dbReference>
<accession>A0AAX2QBC6</accession>
<dbReference type="InterPro" id="IPR037523">
    <property type="entry name" value="VOC_core"/>
</dbReference>
<dbReference type="RefSeq" id="WP_165940343.1">
    <property type="nucleotide sequence ID" value="NZ_JBAMFQ010000005.1"/>
</dbReference>
<proteinExistence type="predicted"/>
<feature type="domain" description="VOC" evidence="1">
    <location>
        <begin position="56"/>
        <end position="208"/>
    </location>
</feature>
<sequence>MNIPKVYNAMVHGGAAFATASRALAQAADPVAGQVVSENTTNPAGTKPAHLHYGTGFHHINVWAFDMDETIAFYEHAFGFRLLFRWEDVNAVREQRAHFNNPRQGAHLDMGDGQILELSPAPKEAVRPNDGVSSFHHIGLRVSDLETAYSRALSNGAAPYPLRDDMGGVWDGPTTITLNARPPFKRSFVVRAAHVLGPNGELIELFEA</sequence>
<evidence type="ECO:0000313" key="2">
    <source>
        <dbReference type="EMBL" id="TCU14220.1"/>
    </source>
</evidence>
<reference evidence="2 3" key="1">
    <citation type="submission" date="2019-03" db="EMBL/GenBank/DDBJ databases">
        <title>Genomic Encyclopedia of Type Strains, Phase IV (KMG-V): Genome sequencing to study the core and pangenomes of soil and plant-associated prokaryotes.</title>
        <authorList>
            <person name="Whitman W."/>
        </authorList>
    </citation>
    <scope>NUCLEOTIDE SEQUENCE [LARGE SCALE GENOMIC DNA]</scope>
    <source>
        <strain evidence="2 3">FB403</strain>
    </source>
</reference>
<evidence type="ECO:0000259" key="1">
    <source>
        <dbReference type="PROSITE" id="PS51819"/>
    </source>
</evidence>
<dbReference type="PROSITE" id="PS51819">
    <property type="entry name" value="VOC"/>
    <property type="match status" value="1"/>
</dbReference>
<dbReference type="InterPro" id="IPR029068">
    <property type="entry name" value="Glyas_Bleomycin-R_OHBP_Dase"/>
</dbReference>
<dbReference type="InterPro" id="IPR004360">
    <property type="entry name" value="Glyas_Fos-R_dOase_dom"/>
</dbReference>
<dbReference type="Proteomes" id="UP000295021">
    <property type="component" value="Unassembled WGS sequence"/>
</dbReference>
<dbReference type="Pfam" id="PF00903">
    <property type="entry name" value="Glyoxalase"/>
    <property type="match status" value="1"/>
</dbReference>
<dbReference type="EMBL" id="SMBI01000023">
    <property type="protein sequence ID" value="TCU14220.1"/>
    <property type="molecule type" value="Genomic_DNA"/>
</dbReference>